<accession>A0A4C1YDM7</accession>
<gene>
    <name evidence="1" type="ORF">EVAR_56931_1</name>
</gene>
<dbReference type="AlphaFoldDB" id="A0A4C1YDM7"/>
<protein>
    <submittedName>
        <fullName evidence="1">Uncharacterized protein</fullName>
    </submittedName>
</protein>
<name>A0A4C1YDM7_EUMVA</name>
<comment type="caution">
    <text evidence="1">The sequence shown here is derived from an EMBL/GenBank/DDBJ whole genome shotgun (WGS) entry which is preliminary data.</text>
</comment>
<dbReference type="Proteomes" id="UP000299102">
    <property type="component" value="Unassembled WGS sequence"/>
</dbReference>
<evidence type="ECO:0000313" key="2">
    <source>
        <dbReference type="Proteomes" id="UP000299102"/>
    </source>
</evidence>
<evidence type="ECO:0000313" key="1">
    <source>
        <dbReference type="EMBL" id="GBP73453.1"/>
    </source>
</evidence>
<reference evidence="1 2" key="1">
    <citation type="journal article" date="2019" name="Commun. Biol.">
        <title>The bagworm genome reveals a unique fibroin gene that provides high tensile strength.</title>
        <authorList>
            <person name="Kono N."/>
            <person name="Nakamura H."/>
            <person name="Ohtoshi R."/>
            <person name="Tomita M."/>
            <person name="Numata K."/>
            <person name="Arakawa K."/>
        </authorList>
    </citation>
    <scope>NUCLEOTIDE SEQUENCE [LARGE SCALE GENOMIC DNA]</scope>
</reference>
<sequence length="90" mass="10225">MQCFVLNGVSSRCGRCRAAPARDQVRNLAVVAHAHPHCVFNIFKCAQKRIYQKMGRPRQTLVCSNAAPPPMQLAQTTQYFVHERALFRLL</sequence>
<proteinExistence type="predicted"/>
<keyword evidence="2" id="KW-1185">Reference proteome</keyword>
<organism evidence="1 2">
    <name type="scientific">Eumeta variegata</name>
    <name type="common">Bagworm moth</name>
    <name type="synonym">Eumeta japonica</name>
    <dbReference type="NCBI Taxonomy" id="151549"/>
    <lineage>
        <taxon>Eukaryota</taxon>
        <taxon>Metazoa</taxon>
        <taxon>Ecdysozoa</taxon>
        <taxon>Arthropoda</taxon>
        <taxon>Hexapoda</taxon>
        <taxon>Insecta</taxon>
        <taxon>Pterygota</taxon>
        <taxon>Neoptera</taxon>
        <taxon>Endopterygota</taxon>
        <taxon>Lepidoptera</taxon>
        <taxon>Glossata</taxon>
        <taxon>Ditrysia</taxon>
        <taxon>Tineoidea</taxon>
        <taxon>Psychidae</taxon>
        <taxon>Oiketicinae</taxon>
        <taxon>Eumeta</taxon>
    </lineage>
</organism>
<dbReference type="EMBL" id="BGZK01001173">
    <property type="protein sequence ID" value="GBP73453.1"/>
    <property type="molecule type" value="Genomic_DNA"/>
</dbReference>